<dbReference type="InterPro" id="IPR029063">
    <property type="entry name" value="SAM-dependent_MTases_sf"/>
</dbReference>
<evidence type="ECO:0000256" key="1">
    <source>
        <dbReference type="ARBA" id="ARBA00022691"/>
    </source>
</evidence>
<dbReference type="SUPFAM" id="SSF53335">
    <property type="entry name" value="S-adenosyl-L-methionine-dependent methyltransferases"/>
    <property type="match status" value="1"/>
</dbReference>
<dbReference type="AlphaFoldDB" id="A0A4Y3I0U1"/>
<dbReference type="Pfam" id="PF13489">
    <property type="entry name" value="Methyltransf_23"/>
    <property type="match status" value="1"/>
</dbReference>
<dbReference type="GO" id="GO:0000179">
    <property type="term" value="F:rRNA (adenine-N6,N6-)-dimethyltransferase activity"/>
    <property type="evidence" value="ECO:0007669"/>
    <property type="project" value="InterPro"/>
</dbReference>
<gene>
    <name evidence="2" type="ORF">VIN01S_36320</name>
</gene>
<sequence length="230" mass="26963">MKENKVVTSVPQGYRSSGRDDMLEFMPEIYKTVLEIGCGEGEFSKNLNQFVEYWGVEPDADAIALGRDKNSRANFLEGLFPNIEKELPDRYFDVIVCNDIIEHVENTDELFKYFRKKLKKDGCLVASIPNIRHISHLKEMLVFKDWEYKDSGILDRTHLRFFTQKSILTLLERNHFEIIRIKGINSIYGDKEKSISWIKSILKYSIPIFIFGQDIQYMQFGLQARIKEEC</sequence>
<organism evidence="2 3">
    <name type="scientific">Vibrio inusitatus NBRC 102082</name>
    <dbReference type="NCBI Taxonomy" id="1219070"/>
    <lineage>
        <taxon>Bacteria</taxon>
        <taxon>Pseudomonadati</taxon>
        <taxon>Pseudomonadota</taxon>
        <taxon>Gammaproteobacteria</taxon>
        <taxon>Vibrionales</taxon>
        <taxon>Vibrionaceae</taxon>
        <taxon>Vibrio</taxon>
    </lineage>
</organism>
<evidence type="ECO:0000313" key="2">
    <source>
        <dbReference type="EMBL" id="GEA52828.1"/>
    </source>
</evidence>
<comment type="caution">
    <text evidence="2">The sequence shown here is derived from an EMBL/GenBank/DDBJ whole genome shotgun (WGS) entry which is preliminary data.</text>
</comment>
<reference evidence="2 3" key="1">
    <citation type="submission" date="2019-06" db="EMBL/GenBank/DDBJ databases">
        <title>Whole genome shotgun sequence of Vibrio inusitatus NBRC 102082.</title>
        <authorList>
            <person name="Hosoyama A."/>
            <person name="Uohara A."/>
            <person name="Ohji S."/>
            <person name="Ichikawa N."/>
        </authorList>
    </citation>
    <scope>NUCLEOTIDE SEQUENCE [LARGE SCALE GENOMIC DNA]</scope>
    <source>
        <strain evidence="2 3">NBRC 102082</strain>
    </source>
</reference>
<keyword evidence="1" id="KW-0949">S-adenosyl-L-methionine</keyword>
<dbReference type="InterPro" id="IPR020596">
    <property type="entry name" value="rRNA_Ade_Mease_Trfase_CS"/>
</dbReference>
<dbReference type="Gene3D" id="3.40.50.150">
    <property type="entry name" value="Vaccinia Virus protein VP39"/>
    <property type="match status" value="1"/>
</dbReference>
<evidence type="ECO:0000313" key="3">
    <source>
        <dbReference type="Proteomes" id="UP000318717"/>
    </source>
</evidence>
<dbReference type="PROSITE" id="PS01131">
    <property type="entry name" value="RRNA_A_DIMETH"/>
    <property type="match status" value="1"/>
</dbReference>
<dbReference type="PANTHER" id="PTHR43861">
    <property type="entry name" value="TRANS-ACONITATE 2-METHYLTRANSFERASE-RELATED"/>
    <property type="match status" value="1"/>
</dbReference>
<dbReference type="EMBL" id="BJLF01000027">
    <property type="protein sequence ID" value="GEA52828.1"/>
    <property type="molecule type" value="Genomic_DNA"/>
</dbReference>
<accession>A0A4Y3I0U1</accession>
<dbReference type="Proteomes" id="UP000318717">
    <property type="component" value="Unassembled WGS sequence"/>
</dbReference>
<proteinExistence type="predicted"/>
<keyword evidence="3" id="KW-1185">Reference proteome</keyword>
<dbReference type="RefSeq" id="WP_141347232.1">
    <property type="nucleotide sequence ID" value="NZ_BJLF01000027.1"/>
</dbReference>
<evidence type="ECO:0008006" key="4">
    <source>
        <dbReference type="Google" id="ProtNLM"/>
    </source>
</evidence>
<protein>
    <recommendedName>
        <fullName evidence="4">SAM-dependent methyltransferase</fullName>
    </recommendedName>
</protein>
<name>A0A4Y3I0U1_9VIBR</name>
<dbReference type="CDD" id="cd02440">
    <property type="entry name" value="AdoMet_MTases"/>
    <property type="match status" value="1"/>
</dbReference>
<dbReference type="OrthoDB" id="9760689at2"/>
<dbReference type="PANTHER" id="PTHR43861:SF6">
    <property type="entry name" value="METHYLTRANSFERASE TYPE 11"/>
    <property type="match status" value="1"/>
</dbReference>